<reference evidence="16" key="1">
    <citation type="submission" date="2025-08" db="UniProtKB">
        <authorList>
            <consortium name="Ensembl"/>
        </authorList>
    </citation>
    <scope>IDENTIFICATION</scope>
</reference>
<evidence type="ECO:0000256" key="11">
    <source>
        <dbReference type="ARBA" id="ARBA00023224"/>
    </source>
</evidence>
<dbReference type="SUPFAM" id="SSF81321">
    <property type="entry name" value="Family A G protein-coupled receptor-like"/>
    <property type="match status" value="1"/>
</dbReference>
<evidence type="ECO:0000256" key="14">
    <source>
        <dbReference type="RuleBase" id="RU004424"/>
    </source>
</evidence>
<dbReference type="AlphaFoldDB" id="A0A8C3YIM1"/>
<evidence type="ECO:0000256" key="1">
    <source>
        <dbReference type="ARBA" id="ARBA00004141"/>
    </source>
</evidence>
<keyword evidence="17" id="KW-1185">Reference proteome</keyword>
<evidence type="ECO:0000256" key="4">
    <source>
        <dbReference type="ARBA" id="ARBA00022606"/>
    </source>
</evidence>
<evidence type="ECO:0000256" key="2">
    <source>
        <dbReference type="ARBA" id="ARBA00007376"/>
    </source>
</evidence>
<evidence type="ECO:0000256" key="9">
    <source>
        <dbReference type="ARBA" id="ARBA00023170"/>
    </source>
</evidence>
<keyword evidence="7 14" id="KW-0297">G-protein coupled receptor</keyword>
<feature type="transmembrane region" description="Helical" evidence="15">
    <location>
        <begin position="237"/>
        <end position="260"/>
    </location>
</feature>
<evidence type="ECO:0000256" key="6">
    <source>
        <dbReference type="ARBA" id="ARBA00022989"/>
    </source>
</evidence>
<evidence type="ECO:0000256" key="3">
    <source>
        <dbReference type="ARBA" id="ARBA00022480"/>
    </source>
</evidence>
<keyword evidence="3 14" id="KW-0919">Taste</keyword>
<evidence type="ECO:0000313" key="17">
    <source>
        <dbReference type="Proteomes" id="UP000694540"/>
    </source>
</evidence>
<keyword evidence="6 15" id="KW-1133">Transmembrane helix</keyword>
<dbReference type="Pfam" id="PF05296">
    <property type="entry name" value="TAS2R"/>
    <property type="match status" value="1"/>
</dbReference>
<dbReference type="PANTHER" id="PTHR11394:SF29">
    <property type="entry name" value="TASTE RECEPTOR TYPE 2 MEMBER 9"/>
    <property type="match status" value="1"/>
</dbReference>
<dbReference type="GeneTree" id="ENSGT01150000286975"/>
<feature type="transmembrane region" description="Helical" evidence="15">
    <location>
        <begin position="118"/>
        <end position="137"/>
    </location>
</feature>
<feature type="transmembrane region" description="Helical" evidence="15">
    <location>
        <begin position="209"/>
        <end position="231"/>
    </location>
</feature>
<sequence length="323" mass="37346">MPSAMQTIYMILITGESTMGIWRNGFIRGISLIDIILVSFAISRICLLSVIFSDAFIMILYPDTYDNGDVMGILDILWTLSNHSSIWENEFLSIFYLLKIANISHPLFLWLKLKMNKGILRILLVSFLMLLISNISLESWYDFKVNNKENITWEDKVSEISNSLKQIILNLAALVAFILCLISFLLLLFSLFRHTNPNTEAHIRAIKVVIIFLVLFIMYYAVFLVITYSFMIPHGKLVVMFGGLITLIFPASHSFILIMGNSKLREAFLKLLRIAKCFHKRRRHLVPQRILIQGERKQQTIFLIACILFLLYTIGNHLYVPLF</sequence>
<evidence type="ECO:0000256" key="12">
    <source>
        <dbReference type="ARBA" id="ARBA00025304"/>
    </source>
</evidence>
<accession>A0A8C3YIM1</accession>
<keyword evidence="11 14" id="KW-0807">Transducer</keyword>
<evidence type="ECO:0000313" key="16">
    <source>
        <dbReference type="Ensembl" id="ENSCWAP00000014920.1"/>
    </source>
</evidence>
<feature type="transmembrane region" description="Helical" evidence="15">
    <location>
        <begin position="301"/>
        <end position="320"/>
    </location>
</feature>
<dbReference type="GO" id="GO:0004930">
    <property type="term" value="F:G protein-coupled receptor activity"/>
    <property type="evidence" value="ECO:0007669"/>
    <property type="project" value="UniProtKB-KW"/>
</dbReference>
<feature type="transmembrane region" description="Helical" evidence="15">
    <location>
        <begin position="91"/>
        <end position="111"/>
    </location>
</feature>
<dbReference type="InterPro" id="IPR007960">
    <property type="entry name" value="TAS2R"/>
</dbReference>
<keyword evidence="10" id="KW-0325">Glycoprotein</keyword>
<feature type="transmembrane region" description="Helical" evidence="15">
    <location>
        <begin position="6"/>
        <end position="23"/>
    </location>
</feature>
<keyword evidence="5 14" id="KW-0812">Transmembrane</keyword>
<keyword evidence="4 14" id="KW-0716">Sensory transduction</keyword>
<evidence type="ECO:0000256" key="13">
    <source>
        <dbReference type="RuleBase" id="RU004423"/>
    </source>
</evidence>
<evidence type="ECO:0000256" key="5">
    <source>
        <dbReference type="ARBA" id="ARBA00022692"/>
    </source>
</evidence>
<keyword evidence="9 14" id="KW-0675">Receptor</keyword>
<name>A0A8C3YIM1_9CETA</name>
<reference evidence="16" key="2">
    <citation type="submission" date="2025-09" db="UniProtKB">
        <authorList>
            <consortium name="Ensembl"/>
        </authorList>
    </citation>
    <scope>IDENTIFICATION</scope>
</reference>
<feature type="transmembrane region" description="Helical" evidence="15">
    <location>
        <begin position="35"/>
        <end position="61"/>
    </location>
</feature>
<evidence type="ECO:0000256" key="15">
    <source>
        <dbReference type="SAM" id="Phobius"/>
    </source>
</evidence>
<comment type="similarity">
    <text evidence="2 13">Belongs to the G-protein coupled receptor T2R family.</text>
</comment>
<dbReference type="GO" id="GO:0016020">
    <property type="term" value="C:membrane"/>
    <property type="evidence" value="ECO:0007669"/>
    <property type="project" value="UniProtKB-SubCell"/>
</dbReference>
<evidence type="ECO:0000256" key="7">
    <source>
        <dbReference type="ARBA" id="ARBA00023040"/>
    </source>
</evidence>
<proteinExistence type="inferred from homology"/>
<evidence type="ECO:0000256" key="10">
    <source>
        <dbReference type="ARBA" id="ARBA00023180"/>
    </source>
</evidence>
<evidence type="ECO:0000256" key="8">
    <source>
        <dbReference type="ARBA" id="ARBA00023136"/>
    </source>
</evidence>
<comment type="function">
    <text evidence="12">Gustducin-coupled receptor implicated in the perception of bitter compounds in the oral cavity and the gastrointestinal tract. Signals through PLCB2 and the calcium-regulated cation channel TRPM5.</text>
</comment>
<dbReference type="Proteomes" id="UP000694540">
    <property type="component" value="Unplaced"/>
</dbReference>
<dbReference type="PANTHER" id="PTHR11394">
    <property type="entry name" value="TASTE RECEPTOR TYPE 2"/>
    <property type="match status" value="1"/>
</dbReference>
<dbReference type="Gene3D" id="1.20.1070.10">
    <property type="entry name" value="Rhodopsin 7-helix transmembrane proteins"/>
    <property type="match status" value="1"/>
</dbReference>
<dbReference type="Ensembl" id="ENSCWAT00000016200.1">
    <property type="protein sequence ID" value="ENSCWAP00000014920.1"/>
    <property type="gene ID" value="ENSCWAG00000011470.1"/>
</dbReference>
<dbReference type="GO" id="GO:0033038">
    <property type="term" value="F:bitter taste receptor activity"/>
    <property type="evidence" value="ECO:0007669"/>
    <property type="project" value="InterPro"/>
</dbReference>
<gene>
    <name evidence="16" type="primary">TAS2R9</name>
</gene>
<organism evidence="16 17">
    <name type="scientific">Catagonus wagneri</name>
    <name type="common">Chacoan peccary</name>
    <dbReference type="NCBI Taxonomy" id="51154"/>
    <lineage>
        <taxon>Eukaryota</taxon>
        <taxon>Metazoa</taxon>
        <taxon>Chordata</taxon>
        <taxon>Craniata</taxon>
        <taxon>Vertebrata</taxon>
        <taxon>Euteleostomi</taxon>
        <taxon>Mammalia</taxon>
        <taxon>Eutheria</taxon>
        <taxon>Laurasiatheria</taxon>
        <taxon>Artiodactyla</taxon>
        <taxon>Suina</taxon>
        <taxon>Tayassuidae</taxon>
        <taxon>Catagonus</taxon>
    </lineage>
</organism>
<comment type="subcellular location">
    <subcellularLocation>
        <location evidence="1 14">Membrane</location>
        <topology evidence="1 14">Multi-pass membrane protein</topology>
    </subcellularLocation>
</comment>
<feature type="transmembrane region" description="Helical" evidence="15">
    <location>
        <begin position="167"/>
        <end position="189"/>
    </location>
</feature>
<protein>
    <recommendedName>
        <fullName evidence="14">Taste receptor type 2</fullName>
    </recommendedName>
</protein>
<keyword evidence="8 14" id="KW-0472">Membrane</keyword>